<dbReference type="Proteomes" id="UP001610432">
    <property type="component" value="Unassembled WGS sequence"/>
</dbReference>
<reference evidence="2 3" key="1">
    <citation type="submission" date="2024-07" db="EMBL/GenBank/DDBJ databases">
        <title>Section-level genome sequencing and comparative genomics of Aspergillus sections Usti and Cavernicolus.</title>
        <authorList>
            <consortium name="Lawrence Berkeley National Laboratory"/>
            <person name="Nybo J.L."/>
            <person name="Vesth T.C."/>
            <person name="Theobald S."/>
            <person name="Frisvad J.C."/>
            <person name="Larsen T.O."/>
            <person name="Kjaerboelling I."/>
            <person name="Rothschild-Mancinelli K."/>
            <person name="Lyhne E.K."/>
            <person name="Kogle M.E."/>
            <person name="Barry K."/>
            <person name="Clum A."/>
            <person name="Na H."/>
            <person name="Ledsgaard L."/>
            <person name="Lin J."/>
            <person name="Lipzen A."/>
            <person name="Kuo A."/>
            <person name="Riley R."/>
            <person name="Mondo S."/>
            <person name="Labutti K."/>
            <person name="Haridas S."/>
            <person name="Pangalinan J."/>
            <person name="Salamov A.A."/>
            <person name="Simmons B.A."/>
            <person name="Magnuson J.K."/>
            <person name="Chen J."/>
            <person name="Drula E."/>
            <person name="Henrissat B."/>
            <person name="Wiebenga A."/>
            <person name="Lubbers R.J."/>
            <person name="Gomes A.C."/>
            <person name="Macurrencykelacurrency M.R."/>
            <person name="Stajich J."/>
            <person name="Grigoriev I.V."/>
            <person name="Mortensen U.H."/>
            <person name="De Vries R.P."/>
            <person name="Baker S.E."/>
            <person name="Andersen M.R."/>
        </authorList>
    </citation>
    <scope>NUCLEOTIDE SEQUENCE [LARGE SCALE GENOMIC DNA]</scope>
    <source>
        <strain evidence="2 3">CBS 449.75</strain>
    </source>
</reference>
<organism evidence="2 3">
    <name type="scientific">Aspergillus lucknowensis</name>
    <dbReference type="NCBI Taxonomy" id="176173"/>
    <lineage>
        <taxon>Eukaryota</taxon>
        <taxon>Fungi</taxon>
        <taxon>Dikarya</taxon>
        <taxon>Ascomycota</taxon>
        <taxon>Pezizomycotina</taxon>
        <taxon>Eurotiomycetes</taxon>
        <taxon>Eurotiomycetidae</taxon>
        <taxon>Eurotiales</taxon>
        <taxon>Aspergillaceae</taxon>
        <taxon>Aspergillus</taxon>
        <taxon>Aspergillus subgen. Nidulantes</taxon>
    </lineage>
</organism>
<protein>
    <submittedName>
        <fullName evidence="2">Uncharacterized protein</fullName>
    </submittedName>
</protein>
<evidence type="ECO:0000313" key="3">
    <source>
        <dbReference type="Proteomes" id="UP001610432"/>
    </source>
</evidence>
<dbReference type="RefSeq" id="XP_070890489.1">
    <property type="nucleotide sequence ID" value="XM_071032063.1"/>
</dbReference>
<evidence type="ECO:0000256" key="1">
    <source>
        <dbReference type="SAM" id="MobiDB-lite"/>
    </source>
</evidence>
<evidence type="ECO:0000313" key="2">
    <source>
        <dbReference type="EMBL" id="KAL2871510.1"/>
    </source>
</evidence>
<dbReference type="GeneID" id="98147135"/>
<keyword evidence="3" id="KW-1185">Reference proteome</keyword>
<accession>A0ABR4M4I2</accession>
<dbReference type="EMBL" id="JBFXLQ010000003">
    <property type="protein sequence ID" value="KAL2871510.1"/>
    <property type="molecule type" value="Genomic_DNA"/>
</dbReference>
<feature type="region of interest" description="Disordered" evidence="1">
    <location>
        <begin position="548"/>
        <end position="584"/>
    </location>
</feature>
<gene>
    <name evidence="2" type="ORF">BJX67DRAFT_377277</name>
</gene>
<proteinExistence type="predicted"/>
<comment type="caution">
    <text evidence="2">The sequence shown here is derived from an EMBL/GenBank/DDBJ whole genome shotgun (WGS) entry which is preliminary data.</text>
</comment>
<name>A0ABR4M4I2_9EURO</name>
<sequence>MGDDNIREPSQGQWEEALTQSRGYWFKLASLAKVYRRTGLLRESTNPKYMLQAVPRIREVPRETSILNLGSSLAPSLAIEGERDCGIADEKITEAQFLQIGISNPTPFNYLGWNFCSWIGAAGQESERHNYMAVLTPGWCYILSARLVDGYKTGASMQHTDSRVANWEEFSDCDKFFKVDARIDIPNAEEDVARWTAAILAPAQGWGGLLTPRRSNKKEQSQEAVFLTPWSVTTADAAVIAVRAPGTVLRTSDARPISSLRAFHAVAEFAMQYNLGDQFLIAFTTALTFPTHSLAGTTAHLPPSTRRSLSRPIVRLKPAPPAWEAVYEDLRYYMTLSCDPDSIMSSLCGMFWKPDVPDSLASAWLHPIVKELPDEPGIRSESGCFEELLVIICSLRRPTIWLGATTSGLTMPVLREVASATPPLDLVACAWTGAFQSFMDTPGTGPYLDDRPQPTISQADVLRLIHIVPAEGNDGQDGQHSRPPLCPWTPSGRISKDASPQVIKHSTCNRHHQCCQRWIWAREIPPTSDRGHRSPTVPNIIPIQPEELQSISALNPPQKPLVGKAEGPLSDSPMFDSVNGPLPS</sequence>